<reference evidence="1" key="1">
    <citation type="submission" date="2019-07" db="EMBL/GenBank/DDBJ databases">
        <authorList>
            <person name="Dittberner H."/>
        </authorList>
    </citation>
    <scope>NUCLEOTIDE SEQUENCE [LARGE SCALE GENOMIC DNA]</scope>
</reference>
<comment type="caution">
    <text evidence="1">The sequence shown here is derived from an EMBL/GenBank/DDBJ whole genome shotgun (WGS) entry which is preliminary data.</text>
</comment>
<organism evidence="1 2">
    <name type="scientific">Arabis nemorensis</name>
    <dbReference type="NCBI Taxonomy" id="586526"/>
    <lineage>
        <taxon>Eukaryota</taxon>
        <taxon>Viridiplantae</taxon>
        <taxon>Streptophyta</taxon>
        <taxon>Embryophyta</taxon>
        <taxon>Tracheophyta</taxon>
        <taxon>Spermatophyta</taxon>
        <taxon>Magnoliopsida</taxon>
        <taxon>eudicotyledons</taxon>
        <taxon>Gunneridae</taxon>
        <taxon>Pentapetalae</taxon>
        <taxon>rosids</taxon>
        <taxon>malvids</taxon>
        <taxon>Brassicales</taxon>
        <taxon>Brassicaceae</taxon>
        <taxon>Arabideae</taxon>
        <taxon>Arabis</taxon>
    </lineage>
</organism>
<dbReference type="AlphaFoldDB" id="A0A565BED5"/>
<evidence type="ECO:0000313" key="1">
    <source>
        <dbReference type="EMBL" id="VVA99230.1"/>
    </source>
</evidence>
<dbReference type="Proteomes" id="UP000489600">
    <property type="component" value="Unassembled WGS sequence"/>
</dbReference>
<protein>
    <submittedName>
        <fullName evidence="1">Uncharacterized protein</fullName>
    </submittedName>
</protein>
<evidence type="ECO:0000313" key="2">
    <source>
        <dbReference type="Proteomes" id="UP000489600"/>
    </source>
</evidence>
<accession>A0A565BED5</accession>
<keyword evidence="2" id="KW-1185">Reference proteome</keyword>
<sequence length="138" mass="15766">MSKHFDEETLISLKYTHDQGTRCKRCHQQLKDNTTWWKRTESYITWSKILKVGNSQHKKRCLVDSVDSSKQQKDARKTFQFNQVFGPTATSKAVSMMSSEKHNHYSIRSVMDGSGRSGPPGRSATEMGINYLALSVSF</sequence>
<proteinExistence type="predicted"/>
<dbReference type="EMBL" id="CABITT030000003">
    <property type="protein sequence ID" value="VVA99230.1"/>
    <property type="molecule type" value="Genomic_DNA"/>
</dbReference>
<gene>
    <name evidence="1" type="ORF">ANE_LOCUS9675</name>
</gene>
<name>A0A565BED5_9BRAS</name>